<dbReference type="Proteomes" id="UP000051861">
    <property type="component" value="Unassembled WGS sequence"/>
</dbReference>
<evidence type="ECO:0000313" key="1">
    <source>
        <dbReference type="EMBL" id="KPJ66314.1"/>
    </source>
</evidence>
<comment type="caution">
    <text evidence="1">The sequence shown here is derived from an EMBL/GenBank/DDBJ whole genome shotgun (WGS) entry which is preliminary data.</text>
</comment>
<evidence type="ECO:0000313" key="2">
    <source>
        <dbReference type="Proteomes" id="UP000051861"/>
    </source>
</evidence>
<proteinExistence type="predicted"/>
<organism evidence="1 2">
    <name type="scientific">candidate division WOR-1 bacterium DG_54_3</name>
    <dbReference type="NCBI Taxonomy" id="1703775"/>
    <lineage>
        <taxon>Bacteria</taxon>
        <taxon>Bacillati</taxon>
        <taxon>Saganbacteria</taxon>
    </lineage>
</organism>
<accession>A0A0S7XV37</accession>
<reference evidence="1 2" key="1">
    <citation type="journal article" date="2015" name="Microbiome">
        <title>Genomic resolution of linkages in carbon, nitrogen, and sulfur cycling among widespread estuary sediment bacteria.</title>
        <authorList>
            <person name="Baker B.J."/>
            <person name="Lazar C.S."/>
            <person name="Teske A.P."/>
            <person name="Dick G.J."/>
        </authorList>
    </citation>
    <scope>NUCLEOTIDE SEQUENCE [LARGE SCALE GENOMIC DNA]</scope>
    <source>
        <strain evidence="1">DG_54_3</strain>
    </source>
</reference>
<gene>
    <name evidence="1" type="ORF">AMJ44_08555</name>
</gene>
<name>A0A0S7XV37_UNCSA</name>
<dbReference type="AlphaFoldDB" id="A0A0S7XV37"/>
<dbReference type="EMBL" id="LIZX01000084">
    <property type="protein sequence ID" value="KPJ66314.1"/>
    <property type="molecule type" value="Genomic_DNA"/>
</dbReference>
<protein>
    <submittedName>
        <fullName evidence="1">Uncharacterized protein</fullName>
    </submittedName>
</protein>
<sequence>MLAGLGAPPTNLRWQNFASQNVDDHKVNTPIDDPYKFVLPKYSFNLSFQKALKMQNFCQKMHF</sequence>